<dbReference type="Gene3D" id="1.10.3120.10">
    <property type="entry name" value="Trigger factor, C-terminal domain"/>
    <property type="match status" value="1"/>
</dbReference>
<keyword evidence="9" id="KW-0132">Cell division</keyword>
<evidence type="ECO:0000256" key="3">
    <source>
        <dbReference type="ARBA" id="ARBA00013194"/>
    </source>
</evidence>
<dbReference type="InterPro" id="IPR008881">
    <property type="entry name" value="Trigger_fac_ribosome-bd_bac"/>
</dbReference>
<dbReference type="InterPro" id="IPR001179">
    <property type="entry name" value="PPIase_FKBP_dom"/>
</dbReference>
<accession>A0A2M7XCP0</accession>
<dbReference type="NCBIfam" id="TIGR00115">
    <property type="entry name" value="tig"/>
    <property type="match status" value="1"/>
</dbReference>
<dbReference type="Gene3D" id="3.30.70.1050">
    <property type="entry name" value="Trigger factor ribosome-binding domain"/>
    <property type="match status" value="1"/>
</dbReference>
<dbReference type="GO" id="GO:0043022">
    <property type="term" value="F:ribosome binding"/>
    <property type="evidence" value="ECO:0007669"/>
    <property type="project" value="TreeGrafter"/>
</dbReference>
<keyword evidence="7 9" id="KW-0413">Isomerase</keyword>
<dbReference type="PANTHER" id="PTHR30560">
    <property type="entry name" value="TRIGGER FACTOR CHAPERONE AND PEPTIDYL-PROLYL CIS/TRANS ISOMERASE"/>
    <property type="match status" value="1"/>
</dbReference>
<organism evidence="14 15">
    <name type="scientific">Candidatus Uhrbacteria bacterium CG_4_9_14_3_um_filter_50_9</name>
    <dbReference type="NCBI Taxonomy" id="1975035"/>
    <lineage>
        <taxon>Bacteria</taxon>
        <taxon>Candidatus Uhriibacteriota</taxon>
    </lineage>
</organism>
<feature type="domain" description="Trigger factor C-terminal" evidence="13">
    <location>
        <begin position="266"/>
        <end position="424"/>
    </location>
</feature>
<comment type="domain">
    <text evidence="9">Consists of 3 domains; the N-terminus binds the ribosome, the middle domain has PPIase activity, while the C-terminus has intrinsic chaperone activity on its own.</text>
</comment>
<name>A0A2M7XCP0_9BACT</name>
<evidence type="ECO:0000256" key="8">
    <source>
        <dbReference type="ARBA" id="ARBA00029986"/>
    </source>
</evidence>
<dbReference type="SUPFAM" id="SSF54534">
    <property type="entry name" value="FKBP-like"/>
    <property type="match status" value="1"/>
</dbReference>
<protein>
    <recommendedName>
        <fullName evidence="4 9">Trigger factor</fullName>
        <shortName evidence="9">TF</shortName>
        <ecNumber evidence="3 9">5.2.1.8</ecNumber>
    </recommendedName>
    <alternativeName>
        <fullName evidence="8 9">PPIase</fullName>
    </alternativeName>
</protein>
<gene>
    <name evidence="9 14" type="primary">tig</name>
    <name evidence="14" type="ORF">CO174_02050</name>
</gene>
<evidence type="ECO:0000259" key="11">
    <source>
        <dbReference type="Pfam" id="PF00254"/>
    </source>
</evidence>
<keyword evidence="6 9" id="KW-0143">Chaperone</keyword>
<evidence type="ECO:0000259" key="13">
    <source>
        <dbReference type="Pfam" id="PF05698"/>
    </source>
</evidence>
<comment type="catalytic activity">
    <reaction evidence="1 9">
        <text>[protein]-peptidylproline (omega=180) = [protein]-peptidylproline (omega=0)</text>
        <dbReference type="Rhea" id="RHEA:16237"/>
        <dbReference type="Rhea" id="RHEA-COMP:10747"/>
        <dbReference type="Rhea" id="RHEA-COMP:10748"/>
        <dbReference type="ChEBI" id="CHEBI:83833"/>
        <dbReference type="ChEBI" id="CHEBI:83834"/>
        <dbReference type="EC" id="5.2.1.8"/>
    </reaction>
</comment>
<dbReference type="GO" id="GO:0051301">
    <property type="term" value="P:cell division"/>
    <property type="evidence" value="ECO:0007669"/>
    <property type="project" value="UniProtKB-KW"/>
</dbReference>
<dbReference type="PANTHER" id="PTHR30560:SF3">
    <property type="entry name" value="TRIGGER FACTOR-LIKE PROTEIN TIG, CHLOROPLASTIC"/>
    <property type="match status" value="1"/>
</dbReference>
<dbReference type="GO" id="GO:0044183">
    <property type="term" value="F:protein folding chaperone"/>
    <property type="evidence" value="ECO:0007669"/>
    <property type="project" value="TreeGrafter"/>
</dbReference>
<dbReference type="GO" id="GO:0043335">
    <property type="term" value="P:protein unfolding"/>
    <property type="evidence" value="ECO:0007669"/>
    <property type="project" value="TreeGrafter"/>
</dbReference>
<evidence type="ECO:0000256" key="5">
    <source>
        <dbReference type="ARBA" id="ARBA00023110"/>
    </source>
</evidence>
<evidence type="ECO:0000256" key="1">
    <source>
        <dbReference type="ARBA" id="ARBA00000971"/>
    </source>
</evidence>
<dbReference type="GO" id="GO:0003755">
    <property type="term" value="F:peptidyl-prolyl cis-trans isomerase activity"/>
    <property type="evidence" value="ECO:0007669"/>
    <property type="project" value="UniProtKB-UniRule"/>
</dbReference>
<proteinExistence type="inferred from homology"/>
<evidence type="ECO:0000313" key="14">
    <source>
        <dbReference type="EMBL" id="PJA45644.1"/>
    </source>
</evidence>
<dbReference type="SUPFAM" id="SSF109998">
    <property type="entry name" value="Triger factor/SurA peptide-binding domain-like"/>
    <property type="match status" value="1"/>
</dbReference>
<dbReference type="Pfam" id="PF05698">
    <property type="entry name" value="Trigger_C"/>
    <property type="match status" value="1"/>
</dbReference>
<evidence type="ECO:0000259" key="12">
    <source>
        <dbReference type="Pfam" id="PF05697"/>
    </source>
</evidence>
<dbReference type="InterPro" id="IPR037041">
    <property type="entry name" value="Trigger_fac_C_sf"/>
</dbReference>
<dbReference type="Gene3D" id="3.10.50.40">
    <property type="match status" value="1"/>
</dbReference>
<dbReference type="Proteomes" id="UP000229385">
    <property type="component" value="Unassembled WGS sequence"/>
</dbReference>
<evidence type="ECO:0000256" key="7">
    <source>
        <dbReference type="ARBA" id="ARBA00023235"/>
    </source>
</evidence>
<keyword evidence="10" id="KW-0175">Coiled coil</keyword>
<dbReference type="GO" id="GO:0005737">
    <property type="term" value="C:cytoplasm"/>
    <property type="evidence" value="ECO:0007669"/>
    <property type="project" value="UniProtKB-SubCell"/>
</dbReference>
<sequence>MPDVKLEDLEHNQIKLTFTLSQEEAKPYLDEAAKRLSEQSSIPGFRPGKAGYDIVKQRVGEMKIYEEALESMIRKSYVEALLAQNIDTIGSPHIEVIKLAPENEIVFTAQVSRMPRVKELANYKKLSIDVQASPLKDEDMDLALRDIQRMQTKEVRGTKEEVVTDGDKIVVSMNMKVDGVPVEGGQAPNHAIYLNEEYYIPGLKEMVVGMKEGEEKVFTLDFPKDHAQEMLAGKPVEFEVKLKELYHLESPDLDDAFAASLGMSDMNKLRDTLKDNLQSEKDQEHQARQEKEMLELLAKKSQYEEIPDLLVNEEINKMIGELRRTVESQGANFDQYLGSIKKTLAELKIDFTPQALIRIQVALAMRAVADTEEISVDEKELDAELDRIAEQYKEQKDAREQIYSPQYRDYMEQMMKNRKVIEFLRSVMIK</sequence>
<evidence type="ECO:0000256" key="4">
    <source>
        <dbReference type="ARBA" id="ARBA00016902"/>
    </source>
</evidence>
<dbReference type="InterPro" id="IPR036611">
    <property type="entry name" value="Trigger_fac_ribosome-bd_sf"/>
</dbReference>
<dbReference type="PIRSF" id="PIRSF003095">
    <property type="entry name" value="Trigger_factor"/>
    <property type="match status" value="1"/>
</dbReference>
<keyword evidence="9" id="KW-0131">Cell cycle</keyword>
<dbReference type="EMBL" id="PFWU01000027">
    <property type="protein sequence ID" value="PJA45644.1"/>
    <property type="molecule type" value="Genomic_DNA"/>
</dbReference>
<dbReference type="AlphaFoldDB" id="A0A2M7XCP0"/>
<dbReference type="Pfam" id="PF00254">
    <property type="entry name" value="FKBP_C"/>
    <property type="match status" value="1"/>
</dbReference>
<keyword evidence="5 9" id="KW-0697">Rotamase</keyword>
<evidence type="ECO:0000256" key="9">
    <source>
        <dbReference type="HAMAP-Rule" id="MF_00303"/>
    </source>
</evidence>
<dbReference type="InterPro" id="IPR027304">
    <property type="entry name" value="Trigger_fact/SurA_dom_sf"/>
</dbReference>
<dbReference type="HAMAP" id="MF_00303">
    <property type="entry name" value="Trigger_factor_Tig"/>
    <property type="match status" value="1"/>
</dbReference>
<dbReference type="EC" id="5.2.1.8" evidence="3 9"/>
<dbReference type="SUPFAM" id="SSF102735">
    <property type="entry name" value="Trigger factor ribosome-binding domain"/>
    <property type="match status" value="1"/>
</dbReference>
<keyword evidence="9" id="KW-0963">Cytoplasm</keyword>
<comment type="caution">
    <text evidence="14">The sequence shown here is derived from an EMBL/GenBank/DDBJ whole genome shotgun (WGS) entry which is preliminary data.</text>
</comment>
<comment type="similarity">
    <text evidence="2 9">Belongs to the FKBP-type PPIase family. Tig subfamily.</text>
</comment>
<dbReference type="GO" id="GO:0051083">
    <property type="term" value="P:'de novo' cotranslational protein folding"/>
    <property type="evidence" value="ECO:0007669"/>
    <property type="project" value="TreeGrafter"/>
</dbReference>
<dbReference type="InterPro" id="IPR046357">
    <property type="entry name" value="PPIase_dom_sf"/>
</dbReference>
<evidence type="ECO:0000256" key="2">
    <source>
        <dbReference type="ARBA" id="ARBA00005464"/>
    </source>
</evidence>
<evidence type="ECO:0000313" key="15">
    <source>
        <dbReference type="Proteomes" id="UP000229385"/>
    </source>
</evidence>
<dbReference type="Pfam" id="PF05697">
    <property type="entry name" value="Trigger_N"/>
    <property type="match status" value="1"/>
</dbReference>
<evidence type="ECO:0000256" key="10">
    <source>
        <dbReference type="SAM" id="Coils"/>
    </source>
</evidence>
<dbReference type="InterPro" id="IPR005215">
    <property type="entry name" value="Trig_fac"/>
</dbReference>
<comment type="subcellular location">
    <subcellularLocation>
        <location evidence="9">Cytoplasm</location>
    </subcellularLocation>
    <text evidence="9">About half TF is bound to the ribosome near the polypeptide exit tunnel while the other half is free in the cytoplasm.</text>
</comment>
<comment type="function">
    <text evidence="9">Involved in protein export. Acts as a chaperone by maintaining the newly synthesized protein in an open conformation. Functions as a peptidyl-prolyl cis-trans isomerase.</text>
</comment>
<dbReference type="GO" id="GO:0015031">
    <property type="term" value="P:protein transport"/>
    <property type="evidence" value="ECO:0007669"/>
    <property type="project" value="UniProtKB-UniRule"/>
</dbReference>
<evidence type="ECO:0000256" key="6">
    <source>
        <dbReference type="ARBA" id="ARBA00023186"/>
    </source>
</evidence>
<feature type="domain" description="Trigger factor ribosome-binding bacterial" evidence="12">
    <location>
        <begin position="4"/>
        <end position="145"/>
    </location>
</feature>
<dbReference type="InterPro" id="IPR008880">
    <property type="entry name" value="Trigger_fac_C"/>
</dbReference>
<reference evidence="15" key="1">
    <citation type="submission" date="2017-09" db="EMBL/GenBank/DDBJ databases">
        <title>Depth-based differentiation of microbial function through sediment-hosted aquifers and enrichment of novel symbionts in the deep terrestrial subsurface.</title>
        <authorList>
            <person name="Probst A.J."/>
            <person name="Ladd B."/>
            <person name="Jarett J.K."/>
            <person name="Geller-Mcgrath D.E."/>
            <person name="Sieber C.M.K."/>
            <person name="Emerson J.B."/>
            <person name="Anantharaman K."/>
            <person name="Thomas B.C."/>
            <person name="Malmstrom R."/>
            <person name="Stieglmeier M."/>
            <person name="Klingl A."/>
            <person name="Woyke T."/>
            <person name="Ryan C.M."/>
            <person name="Banfield J.F."/>
        </authorList>
    </citation>
    <scope>NUCLEOTIDE SEQUENCE [LARGE SCALE GENOMIC DNA]</scope>
</reference>
<feature type="domain" description="PPIase FKBP-type" evidence="11">
    <location>
        <begin position="162"/>
        <end position="243"/>
    </location>
</feature>
<feature type="coiled-coil region" evidence="10">
    <location>
        <begin position="263"/>
        <end position="297"/>
    </location>
</feature>